<feature type="non-terminal residue" evidence="3">
    <location>
        <position position="1"/>
    </location>
</feature>
<feature type="region of interest" description="Disordered" evidence="1">
    <location>
        <begin position="90"/>
        <end position="122"/>
    </location>
</feature>
<evidence type="ECO:0000256" key="2">
    <source>
        <dbReference type="SAM" id="Phobius"/>
    </source>
</evidence>
<organism evidence="3 4">
    <name type="scientific">Polarella glacialis</name>
    <name type="common">Dinoflagellate</name>
    <dbReference type="NCBI Taxonomy" id="89957"/>
    <lineage>
        <taxon>Eukaryota</taxon>
        <taxon>Sar</taxon>
        <taxon>Alveolata</taxon>
        <taxon>Dinophyceae</taxon>
        <taxon>Suessiales</taxon>
        <taxon>Suessiaceae</taxon>
        <taxon>Polarella</taxon>
    </lineage>
</organism>
<dbReference type="AlphaFoldDB" id="A0A813JJZ2"/>
<comment type="caution">
    <text evidence="3">The sequence shown here is derived from an EMBL/GenBank/DDBJ whole genome shotgun (WGS) entry which is preliminary data.</text>
</comment>
<sequence>LERQKTAQADNFHKMLAGIDANDLFREDSGPAKLDFAVSGAMPPVSSSRVADAAQCGAAVANERRAAEKMLEERRRSDLRRVRQQAANQRLELRAAREEGQGSGSEAVEEEDVDGGSIGAGPAAGTDFEKTLAAFHREVERSRVQPINKPSTNNQDGTYNCLLLFPWFFLVVSILFAGVVG</sequence>
<feature type="compositionally biased region" description="Basic and acidic residues" evidence="1">
    <location>
        <begin position="91"/>
        <end position="100"/>
    </location>
</feature>
<keyword evidence="2" id="KW-0472">Membrane</keyword>
<protein>
    <submittedName>
        <fullName evidence="3">Uncharacterized protein</fullName>
    </submittedName>
</protein>
<keyword evidence="2" id="KW-0812">Transmembrane</keyword>
<evidence type="ECO:0000313" key="4">
    <source>
        <dbReference type="Proteomes" id="UP000626109"/>
    </source>
</evidence>
<evidence type="ECO:0000313" key="3">
    <source>
        <dbReference type="EMBL" id="CAE8678770.1"/>
    </source>
</evidence>
<feature type="transmembrane region" description="Helical" evidence="2">
    <location>
        <begin position="159"/>
        <end position="180"/>
    </location>
</feature>
<proteinExistence type="predicted"/>
<gene>
    <name evidence="3" type="ORF">PGLA2088_LOCUS20994</name>
</gene>
<dbReference type="EMBL" id="CAJNNW010025709">
    <property type="protein sequence ID" value="CAE8678770.1"/>
    <property type="molecule type" value="Genomic_DNA"/>
</dbReference>
<name>A0A813JJZ2_POLGL</name>
<accession>A0A813JJZ2</accession>
<evidence type="ECO:0000256" key="1">
    <source>
        <dbReference type="SAM" id="MobiDB-lite"/>
    </source>
</evidence>
<dbReference type="Proteomes" id="UP000626109">
    <property type="component" value="Unassembled WGS sequence"/>
</dbReference>
<reference evidence="3" key="1">
    <citation type="submission" date="2021-02" db="EMBL/GenBank/DDBJ databases">
        <authorList>
            <person name="Dougan E. K."/>
            <person name="Rhodes N."/>
            <person name="Thang M."/>
            <person name="Chan C."/>
        </authorList>
    </citation>
    <scope>NUCLEOTIDE SEQUENCE</scope>
</reference>
<keyword evidence="2" id="KW-1133">Transmembrane helix</keyword>